<keyword evidence="1" id="KW-0812">Transmembrane</keyword>
<dbReference type="AlphaFoldDB" id="A0A0F3H002"/>
<keyword evidence="3" id="KW-1185">Reference proteome</keyword>
<keyword evidence="1" id="KW-0472">Membrane</keyword>
<evidence type="ECO:0000313" key="2">
    <source>
        <dbReference type="EMBL" id="KJU87491.1"/>
    </source>
</evidence>
<sequence length="196" mass="22517">MGNIIIMTTLRFTAFYVITLALWLSVQNYYGVFIVEIVAPLIASVKGISSELIMHTGNDVTVTFAYRRGGGTPQVMDIIVKTSFYSFSAPLTFAILSAYYPFLRRNATFSREFASRYGILLFYLQILGALFVFHVVIVFFMIGKDLSVLLADMAVATSRQRVEVWRFVGQFIEYIVKRAEPLLVGFYIYIRFFYYK</sequence>
<feature type="transmembrane region" description="Helical" evidence="1">
    <location>
        <begin position="5"/>
        <end position="23"/>
    </location>
</feature>
<name>A0A0F3H002_9BACT</name>
<organism evidence="2 3">
    <name type="scientific">Candidatus Magnetobacterium bavaricum</name>
    <dbReference type="NCBI Taxonomy" id="29290"/>
    <lineage>
        <taxon>Bacteria</taxon>
        <taxon>Pseudomonadati</taxon>
        <taxon>Nitrospirota</taxon>
        <taxon>Thermodesulfovibrionia</taxon>
        <taxon>Thermodesulfovibrionales</taxon>
        <taxon>Candidatus Magnetobacteriaceae</taxon>
        <taxon>Candidatus Magnetobacterium</taxon>
    </lineage>
</organism>
<dbReference type="Proteomes" id="UP000033423">
    <property type="component" value="Unassembled WGS sequence"/>
</dbReference>
<feature type="transmembrane region" description="Helical" evidence="1">
    <location>
        <begin position="84"/>
        <end position="102"/>
    </location>
</feature>
<reference evidence="2 3" key="1">
    <citation type="submission" date="2015-02" db="EMBL/GenBank/DDBJ databases">
        <title>Single-cell genomics of uncultivated deep-branching MTB reveals a conserved set of magnetosome genes.</title>
        <authorList>
            <person name="Kolinko S."/>
            <person name="Richter M."/>
            <person name="Glockner F.O."/>
            <person name="Brachmann A."/>
            <person name="Schuler D."/>
        </authorList>
    </citation>
    <scope>NUCLEOTIDE SEQUENCE [LARGE SCALE GENOMIC DNA]</scope>
    <source>
        <strain evidence="2">TM-1</strain>
    </source>
</reference>
<comment type="caution">
    <text evidence="2">The sequence shown here is derived from an EMBL/GenBank/DDBJ whole genome shotgun (WGS) entry which is preliminary data.</text>
</comment>
<protein>
    <submittedName>
        <fullName evidence="2">Membrane protein</fullName>
    </submittedName>
</protein>
<keyword evidence="1" id="KW-1133">Transmembrane helix</keyword>
<feature type="transmembrane region" description="Helical" evidence="1">
    <location>
        <begin position="122"/>
        <end position="143"/>
    </location>
</feature>
<gene>
    <name evidence="2" type="ORF">MBAV_000305</name>
</gene>
<dbReference type="EMBL" id="LACI01000142">
    <property type="protein sequence ID" value="KJU87491.1"/>
    <property type="molecule type" value="Genomic_DNA"/>
</dbReference>
<accession>A0A0F3H002</accession>
<proteinExistence type="predicted"/>
<evidence type="ECO:0000256" key="1">
    <source>
        <dbReference type="SAM" id="Phobius"/>
    </source>
</evidence>
<evidence type="ECO:0000313" key="3">
    <source>
        <dbReference type="Proteomes" id="UP000033423"/>
    </source>
</evidence>